<dbReference type="InterPro" id="IPR027417">
    <property type="entry name" value="P-loop_NTPase"/>
</dbReference>
<organism evidence="6 7">
    <name type="scientific">Angustibacter aerolatus</name>
    <dbReference type="NCBI Taxonomy" id="1162965"/>
    <lineage>
        <taxon>Bacteria</taxon>
        <taxon>Bacillati</taxon>
        <taxon>Actinomycetota</taxon>
        <taxon>Actinomycetes</taxon>
        <taxon>Kineosporiales</taxon>
        <taxon>Kineosporiaceae</taxon>
    </lineage>
</organism>
<dbReference type="PANTHER" id="PTHR43790:SF9">
    <property type="entry name" value="GALACTOFURANOSE TRANSPORTER ATP-BINDING PROTEIN YTFR"/>
    <property type="match status" value="1"/>
</dbReference>
<proteinExistence type="predicted"/>
<keyword evidence="2" id="KW-0677">Repeat</keyword>
<keyword evidence="3" id="KW-0547">Nucleotide-binding</keyword>
<dbReference type="PANTHER" id="PTHR43790">
    <property type="entry name" value="CARBOHYDRATE TRANSPORT ATP-BINDING PROTEIN MG119-RELATED"/>
    <property type="match status" value="1"/>
</dbReference>
<evidence type="ECO:0000256" key="5">
    <source>
        <dbReference type="SAM" id="MobiDB-lite"/>
    </source>
</evidence>
<evidence type="ECO:0008006" key="8">
    <source>
        <dbReference type="Google" id="ProtNLM"/>
    </source>
</evidence>
<keyword evidence="4" id="KW-0067">ATP-binding</keyword>
<protein>
    <recommendedName>
        <fullName evidence="8">ABC transporter domain-containing protein</fullName>
    </recommendedName>
</protein>
<keyword evidence="1" id="KW-0813">Transport</keyword>
<evidence type="ECO:0000313" key="6">
    <source>
        <dbReference type="EMBL" id="GMA88361.1"/>
    </source>
</evidence>
<feature type="region of interest" description="Disordered" evidence="5">
    <location>
        <begin position="88"/>
        <end position="183"/>
    </location>
</feature>
<evidence type="ECO:0000313" key="7">
    <source>
        <dbReference type="Proteomes" id="UP001157017"/>
    </source>
</evidence>
<dbReference type="InterPro" id="IPR050107">
    <property type="entry name" value="ABC_carbohydrate_import_ATPase"/>
</dbReference>
<evidence type="ECO:0000256" key="3">
    <source>
        <dbReference type="ARBA" id="ARBA00022741"/>
    </source>
</evidence>
<accession>A0ABQ6JJC6</accession>
<dbReference type="EMBL" id="BSUZ01000001">
    <property type="protein sequence ID" value="GMA88361.1"/>
    <property type="molecule type" value="Genomic_DNA"/>
</dbReference>
<comment type="caution">
    <text evidence="6">The sequence shown here is derived from an EMBL/GenBank/DDBJ whole genome shotgun (WGS) entry which is preliminary data.</text>
</comment>
<reference evidence="7" key="1">
    <citation type="journal article" date="2019" name="Int. J. Syst. Evol. Microbiol.">
        <title>The Global Catalogue of Microorganisms (GCM) 10K type strain sequencing project: providing services to taxonomists for standard genome sequencing and annotation.</title>
        <authorList>
            <consortium name="The Broad Institute Genomics Platform"/>
            <consortium name="The Broad Institute Genome Sequencing Center for Infectious Disease"/>
            <person name="Wu L."/>
            <person name="Ma J."/>
        </authorList>
    </citation>
    <scope>NUCLEOTIDE SEQUENCE [LARGE SCALE GENOMIC DNA]</scope>
    <source>
        <strain evidence="7">NBRC 108730</strain>
    </source>
</reference>
<keyword evidence="7" id="KW-1185">Reference proteome</keyword>
<sequence length="211" mass="23251">MLTGQRTPDAGTLTLDGRPVHLGSIRQAMDAGIGFTPEDRHLSGYVPALSVAENATLGIVKTFTNRLHLISGRKRDAAYQRLADEWSIKAHGTGQPTEEPQRRQPAEGGAGPVGRRRPARAGADQPDRRRRRAGQELDLQHHRRAEAARAVGARRHLRRRRPRDLRPGRRDVRRRGRPRLLPPFSEKVLAAAVQGADGATEPSVPVRGVQS</sequence>
<evidence type="ECO:0000256" key="1">
    <source>
        <dbReference type="ARBA" id="ARBA00022448"/>
    </source>
</evidence>
<gene>
    <name evidence="6" type="ORF">GCM10025868_36110</name>
</gene>
<feature type="compositionally biased region" description="Basic residues" evidence="5">
    <location>
        <begin position="152"/>
        <end position="163"/>
    </location>
</feature>
<dbReference type="Proteomes" id="UP001157017">
    <property type="component" value="Unassembled WGS sequence"/>
</dbReference>
<name>A0ABQ6JJC6_9ACTN</name>
<dbReference type="SUPFAM" id="SSF52540">
    <property type="entry name" value="P-loop containing nucleoside triphosphate hydrolases"/>
    <property type="match status" value="1"/>
</dbReference>
<evidence type="ECO:0000256" key="4">
    <source>
        <dbReference type="ARBA" id="ARBA00022840"/>
    </source>
</evidence>
<evidence type="ECO:0000256" key="2">
    <source>
        <dbReference type="ARBA" id="ARBA00022737"/>
    </source>
</evidence>